<dbReference type="EMBL" id="JAMWDU010000002">
    <property type="protein sequence ID" value="MCP8886344.1"/>
    <property type="molecule type" value="Genomic_DNA"/>
</dbReference>
<organism evidence="1 2">
    <name type="scientific">Devosia ureilytica</name>
    <dbReference type="NCBI Taxonomy" id="2952754"/>
    <lineage>
        <taxon>Bacteria</taxon>
        <taxon>Pseudomonadati</taxon>
        <taxon>Pseudomonadota</taxon>
        <taxon>Alphaproteobacteria</taxon>
        <taxon>Hyphomicrobiales</taxon>
        <taxon>Devosiaceae</taxon>
        <taxon>Devosia</taxon>
    </lineage>
</organism>
<evidence type="ECO:0000313" key="1">
    <source>
        <dbReference type="EMBL" id="MCP8886344.1"/>
    </source>
</evidence>
<evidence type="ECO:0000313" key="2">
    <source>
        <dbReference type="Proteomes" id="UP001060275"/>
    </source>
</evidence>
<reference evidence="1" key="1">
    <citation type="submission" date="2022-06" db="EMBL/GenBank/DDBJ databases">
        <title>Devosia sp. XJ19-45 genome assembly.</title>
        <authorList>
            <person name="Li B."/>
            <person name="Cai M."/>
            <person name="Nie G."/>
            <person name="Li W."/>
        </authorList>
    </citation>
    <scope>NUCLEOTIDE SEQUENCE</scope>
    <source>
        <strain evidence="1">XJ19-45</strain>
    </source>
</reference>
<protein>
    <submittedName>
        <fullName evidence="1">Uncharacterized protein</fullName>
    </submittedName>
</protein>
<dbReference type="AlphaFoldDB" id="A0A9Q4FRZ9"/>
<dbReference type="Proteomes" id="UP001060275">
    <property type="component" value="Unassembled WGS sequence"/>
</dbReference>
<keyword evidence="2" id="KW-1185">Reference proteome</keyword>
<name>A0A9Q4FRZ9_9HYPH</name>
<comment type="caution">
    <text evidence="1">The sequence shown here is derived from an EMBL/GenBank/DDBJ whole genome shotgun (WGS) entry which is preliminary data.</text>
</comment>
<dbReference type="RefSeq" id="WP_254677740.1">
    <property type="nucleotide sequence ID" value="NZ_JAMWDU010000002.1"/>
</dbReference>
<sequence length="45" mass="5045">MSILARLLARLGRALPSARRPINPDCRTLNDWADLPAHHPRCNQG</sequence>
<gene>
    <name evidence="1" type="ORF">NF348_04445</name>
</gene>
<proteinExistence type="predicted"/>
<accession>A0A9Q4FRZ9</accession>